<dbReference type="InterPro" id="IPR036259">
    <property type="entry name" value="MFS_trans_sf"/>
</dbReference>
<feature type="transmembrane region" description="Helical" evidence="7">
    <location>
        <begin position="171"/>
        <end position="192"/>
    </location>
</feature>
<evidence type="ECO:0000256" key="8">
    <source>
        <dbReference type="SAM" id="SignalP"/>
    </source>
</evidence>
<feature type="transmembrane region" description="Helical" evidence="7">
    <location>
        <begin position="204"/>
        <end position="227"/>
    </location>
</feature>
<feature type="transmembrane region" description="Helical" evidence="7">
    <location>
        <begin position="317"/>
        <end position="337"/>
    </location>
</feature>
<feature type="transmembrane region" description="Helical" evidence="7">
    <location>
        <begin position="34"/>
        <end position="53"/>
    </location>
</feature>
<feature type="transmembrane region" description="Helical" evidence="7">
    <location>
        <begin position="234"/>
        <end position="252"/>
    </location>
</feature>
<dbReference type="PANTHER" id="PTHR23505">
    <property type="entry name" value="SPINSTER"/>
    <property type="match status" value="1"/>
</dbReference>
<keyword evidence="3 7" id="KW-0812">Transmembrane</keyword>
<feature type="signal peptide" evidence="8">
    <location>
        <begin position="1"/>
        <end position="19"/>
    </location>
</feature>
<dbReference type="PANTHER" id="PTHR23505:SF52">
    <property type="entry name" value="MAJOR FACILITATOR SUPERFAMILY PROTEIN"/>
    <property type="match status" value="1"/>
</dbReference>
<proteinExistence type="inferred from homology"/>
<gene>
    <name evidence="10" type="ORF">LSP00402_LOCUS6029</name>
</gene>
<dbReference type="SUPFAM" id="SSF103473">
    <property type="entry name" value="MFS general substrate transporter"/>
    <property type="match status" value="1"/>
</dbReference>
<dbReference type="Pfam" id="PF07690">
    <property type="entry name" value="MFS_1"/>
    <property type="match status" value="1"/>
</dbReference>
<feature type="chain" id="PRO_5030875823" description="Major facilitator superfamily (MFS) profile domain-containing protein" evidence="8">
    <location>
        <begin position="20"/>
        <end position="400"/>
    </location>
</feature>
<accession>A0A7S2TKR2</accession>
<reference evidence="10" key="1">
    <citation type="submission" date="2021-01" db="EMBL/GenBank/DDBJ databases">
        <authorList>
            <person name="Corre E."/>
            <person name="Pelletier E."/>
            <person name="Niang G."/>
            <person name="Scheremetjew M."/>
            <person name="Finn R."/>
            <person name="Kale V."/>
            <person name="Holt S."/>
            <person name="Cochrane G."/>
            <person name="Meng A."/>
            <person name="Brown T."/>
            <person name="Cohen L."/>
        </authorList>
    </citation>
    <scope>NUCLEOTIDE SEQUENCE</scope>
    <source>
        <strain evidence="10">CCMP622</strain>
    </source>
</reference>
<evidence type="ECO:0000313" key="10">
    <source>
        <dbReference type="EMBL" id="CAD9756093.1"/>
    </source>
</evidence>
<feature type="transmembrane region" description="Helical" evidence="7">
    <location>
        <begin position="272"/>
        <end position="296"/>
    </location>
</feature>
<dbReference type="AlphaFoldDB" id="A0A7S2TKR2"/>
<dbReference type="GO" id="GO:0022857">
    <property type="term" value="F:transmembrane transporter activity"/>
    <property type="evidence" value="ECO:0007669"/>
    <property type="project" value="InterPro"/>
</dbReference>
<evidence type="ECO:0000256" key="5">
    <source>
        <dbReference type="ARBA" id="ARBA00023136"/>
    </source>
</evidence>
<feature type="transmembrane region" description="Helical" evidence="7">
    <location>
        <begin position="65"/>
        <end position="85"/>
    </location>
</feature>
<dbReference type="InterPro" id="IPR020846">
    <property type="entry name" value="MFS_dom"/>
</dbReference>
<organism evidence="10">
    <name type="scientific">Lotharella oceanica</name>
    <dbReference type="NCBI Taxonomy" id="641309"/>
    <lineage>
        <taxon>Eukaryota</taxon>
        <taxon>Sar</taxon>
        <taxon>Rhizaria</taxon>
        <taxon>Cercozoa</taxon>
        <taxon>Chlorarachniophyceae</taxon>
        <taxon>Lotharella</taxon>
    </lineage>
</organism>
<evidence type="ECO:0000256" key="2">
    <source>
        <dbReference type="ARBA" id="ARBA00022448"/>
    </source>
</evidence>
<feature type="domain" description="Major facilitator superfamily (MFS) profile" evidence="9">
    <location>
        <begin position="1"/>
        <end position="346"/>
    </location>
</feature>
<evidence type="ECO:0000256" key="1">
    <source>
        <dbReference type="ARBA" id="ARBA00004141"/>
    </source>
</evidence>
<dbReference type="GO" id="GO:0016020">
    <property type="term" value="C:membrane"/>
    <property type="evidence" value="ECO:0007669"/>
    <property type="project" value="UniProtKB-SubCell"/>
</dbReference>
<keyword evidence="5 7" id="KW-0472">Membrane</keyword>
<dbReference type="InterPro" id="IPR044770">
    <property type="entry name" value="MFS_spinster-like"/>
</dbReference>
<keyword evidence="2" id="KW-0813">Transport</keyword>
<comment type="subcellular location">
    <subcellularLocation>
        <location evidence="1">Membrane</location>
        <topology evidence="1">Multi-pass membrane protein</topology>
    </subcellularLocation>
</comment>
<feature type="transmembrane region" description="Helical" evidence="7">
    <location>
        <begin position="136"/>
        <end position="159"/>
    </location>
</feature>
<evidence type="ECO:0000256" key="3">
    <source>
        <dbReference type="ARBA" id="ARBA00022692"/>
    </source>
</evidence>
<keyword evidence="4 7" id="KW-1133">Transmembrane helix</keyword>
<comment type="similarity">
    <text evidence="6">Belongs to the major facilitator superfamily. Spinster (TC 2.A.1.49) family.</text>
</comment>
<dbReference type="Gene3D" id="1.20.1250.20">
    <property type="entry name" value="MFS general substrate transporter like domains"/>
    <property type="match status" value="1"/>
</dbReference>
<name>A0A7S2TKR2_9EUKA</name>
<protein>
    <recommendedName>
        <fullName evidence="9">Major facilitator superfamily (MFS) profile domain-containing protein</fullName>
    </recommendedName>
</protein>
<dbReference type="EMBL" id="HBHP01009758">
    <property type="protein sequence ID" value="CAD9756093.1"/>
    <property type="molecule type" value="Transcribed_RNA"/>
</dbReference>
<dbReference type="InterPro" id="IPR011701">
    <property type="entry name" value="MFS"/>
</dbReference>
<keyword evidence="8" id="KW-0732">Signal</keyword>
<evidence type="ECO:0000256" key="4">
    <source>
        <dbReference type="ARBA" id="ARBA00022989"/>
    </source>
</evidence>
<evidence type="ECO:0000256" key="6">
    <source>
        <dbReference type="ARBA" id="ARBA00024338"/>
    </source>
</evidence>
<evidence type="ECO:0000259" key="9">
    <source>
        <dbReference type="PROSITE" id="PS50850"/>
    </source>
</evidence>
<evidence type="ECO:0000256" key="7">
    <source>
        <dbReference type="SAM" id="Phobius"/>
    </source>
</evidence>
<sequence>MMMMTMMMTMTTMIQSIVADLAPSERRGKLFGLIGSVEAVGGLVGAFIATAIAEETIASIRGWRLCLGVVGFISVCFAFLLGTLMTEPAREGQRQARGQHNFKQHPQLLQQQQAAAAAAHGNKKGFDWETMRLPTFWLLVLQGVFGCIPWQAFGMYSTLWLELIGYTPLQVAFIGSAGRLAHTFSGIFAGVLGDWSHSRLPYHGRLLCAEASVLFGLIWMTIMLLLLPKDNANHIYLFAAIKVAFCLTATWTPNSTNRPMIADIVPTWARSSIFSIFVMAERVPSSFAGYFVSFLAESQFGYYKPDHVKGLSDAGRRANVVALSTALALMTSIPWILCMFTYSSMHLTYSRDVKRTAQRVAQYERGRYKKIVDVEAEDDDDDDDIAAGKCLLAKAEKVLE</sequence>
<dbReference type="PROSITE" id="PS50850">
    <property type="entry name" value="MFS"/>
    <property type="match status" value="1"/>
</dbReference>